<dbReference type="RefSeq" id="WP_330145581.1">
    <property type="nucleotide sequence ID" value="NZ_JAZDQU010000001.1"/>
</dbReference>
<dbReference type="InterPro" id="IPR006286">
    <property type="entry name" value="C56_PfpI-like"/>
</dbReference>
<evidence type="ECO:0000259" key="2">
    <source>
        <dbReference type="Pfam" id="PF01965"/>
    </source>
</evidence>
<protein>
    <submittedName>
        <fullName evidence="3">Type 1 glutamine amidotransferase domain-containing protein</fullName>
    </submittedName>
</protein>
<evidence type="ECO:0000256" key="1">
    <source>
        <dbReference type="ARBA" id="ARBA00008542"/>
    </source>
</evidence>
<organism evidence="3 4">
    <name type="scientific">Pedobacter flavus</name>
    <dbReference type="NCBI Taxonomy" id="3113906"/>
    <lineage>
        <taxon>Bacteria</taxon>
        <taxon>Pseudomonadati</taxon>
        <taxon>Bacteroidota</taxon>
        <taxon>Sphingobacteriia</taxon>
        <taxon>Sphingobacteriales</taxon>
        <taxon>Sphingobacteriaceae</taxon>
        <taxon>Pedobacter</taxon>
    </lineage>
</organism>
<comment type="caution">
    <text evidence="3">The sequence shown here is derived from an EMBL/GenBank/DDBJ whole genome shotgun (WGS) entry which is preliminary data.</text>
</comment>
<dbReference type="PANTHER" id="PTHR42733">
    <property type="entry name" value="DJ-1 PROTEIN"/>
    <property type="match status" value="1"/>
</dbReference>
<dbReference type="Proteomes" id="UP001337681">
    <property type="component" value="Unassembled WGS sequence"/>
</dbReference>
<dbReference type="CDD" id="cd03134">
    <property type="entry name" value="GATase1_PfpI_like"/>
    <property type="match status" value="1"/>
</dbReference>
<dbReference type="EMBL" id="JAZDQU010000001">
    <property type="protein sequence ID" value="MEE1884668.1"/>
    <property type="molecule type" value="Genomic_DNA"/>
</dbReference>
<dbReference type="PANTHER" id="PTHR42733:SF12">
    <property type="entry name" value="PROTEINASE"/>
    <property type="match status" value="1"/>
</dbReference>
<name>A0ABU7GZZ6_9SPHI</name>
<keyword evidence="4" id="KW-1185">Reference proteome</keyword>
<feature type="domain" description="DJ-1/PfpI" evidence="2">
    <location>
        <begin position="3"/>
        <end position="171"/>
    </location>
</feature>
<comment type="similarity">
    <text evidence="1">Belongs to the peptidase C56 family.</text>
</comment>
<dbReference type="InterPro" id="IPR002818">
    <property type="entry name" value="DJ-1/PfpI"/>
</dbReference>
<dbReference type="Gene3D" id="3.40.50.880">
    <property type="match status" value="1"/>
</dbReference>
<dbReference type="NCBIfam" id="TIGR01382">
    <property type="entry name" value="PfpI"/>
    <property type="match status" value="1"/>
</dbReference>
<gene>
    <name evidence="3" type="ORF">VRU49_04450</name>
</gene>
<dbReference type="SUPFAM" id="SSF52317">
    <property type="entry name" value="Class I glutamine amidotransferase-like"/>
    <property type="match status" value="1"/>
</dbReference>
<sequence length="180" mass="19763">MNKKIAVLATDGFEEVELTDPVKRLKEEGAQVDVVSLKRGMIKAWKHGDWSIKVGVDKTIDEAKADEYDGLLLPGGVINPDTLRTKEEALAFVRNFFQHKKPVAAICHGPQTLINAAVVDGRKMTSVKAISKDLINAGVNWVDEEVVVDNGLVTSRTPADLPAFIHKIIEEFSEGVHHEA</sequence>
<reference evidence="3 4" key="1">
    <citation type="submission" date="2024-01" db="EMBL/GenBank/DDBJ databases">
        <title>Pedobacter sp. nov., isolated from oil-contaminated soil.</title>
        <authorList>
            <person name="Le N.T.T."/>
        </authorList>
    </citation>
    <scope>NUCLEOTIDE SEQUENCE [LARGE SCALE GENOMIC DNA]</scope>
    <source>
        <strain evidence="3 4">VNH31</strain>
    </source>
</reference>
<evidence type="ECO:0000313" key="4">
    <source>
        <dbReference type="Proteomes" id="UP001337681"/>
    </source>
</evidence>
<dbReference type="PROSITE" id="PS51276">
    <property type="entry name" value="PEPTIDASE_C56_PFPI"/>
    <property type="match status" value="1"/>
</dbReference>
<evidence type="ECO:0000313" key="3">
    <source>
        <dbReference type="EMBL" id="MEE1884668.1"/>
    </source>
</evidence>
<accession>A0ABU7GZZ6</accession>
<proteinExistence type="inferred from homology"/>
<keyword evidence="3" id="KW-0315">Glutamine amidotransferase</keyword>
<dbReference type="InterPro" id="IPR029062">
    <property type="entry name" value="Class_I_gatase-like"/>
</dbReference>
<dbReference type="Pfam" id="PF01965">
    <property type="entry name" value="DJ-1_PfpI"/>
    <property type="match status" value="1"/>
</dbReference>